<protein>
    <recommendedName>
        <fullName evidence="1">Thioredoxin domain-containing protein</fullName>
    </recommendedName>
</protein>
<dbReference type="Proteomes" id="UP000006753">
    <property type="component" value="Unassembled WGS sequence"/>
</dbReference>
<gene>
    <name evidence="2" type="ORF">MBM_00601</name>
</gene>
<sequence length="191" mass="20773">MITRAPTQLFRVSLGVTAKPPILISARQFSTTREKQAKNRIYTPVRREDEFQSYLSLSTSSRTPLLTFWTASYCNTCKTVSPILQELVKSGVGEEEGGVSYCEIEYDSMDIMDSGLGMTYMITSMPTLLSFDRGEAQVNTKIVDPKQMRDVEGLKEWIRNEAKRGGSGGGGGGGFGGGGLFGGLFGTGARK</sequence>
<dbReference type="PROSITE" id="PS51352">
    <property type="entry name" value="THIOREDOXIN_2"/>
    <property type="match status" value="1"/>
</dbReference>
<accession>K1XLQ1</accession>
<dbReference type="OrthoDB" id="19690at2759"/>
<dbReference type="GeneID" id="18756536"/>
<organism evidence="2 3">
    <name type="scientific">Marssonina brunnea f. sp. multigermtubi (strain MB_m1)</name>
    <name type="common">Marssonina leaf spot fungus</name>
    <dbReference type="NCBI Taxonomy" id="1072389"/>
    <lineage>
        <taxon>Eukaryota</taxon>
        <taxon>Fungi</taxon>
        <taxon>Dikarya</taxon>
        <taxon>Ascomycota</taxon>
        <taxon>Pezizomycotina</taxon>
        <taxon>Leotiomycetes</taxon>
        <taxon>Helotiales</taxon>
        <taxon>Drepanopezizaceae</taxon>
        <taxon>Drepanopeziza</taxon>
    </lineage>
</organism>
<dbReference type="STRING" id="1072389.K1XLQ1"/>
<evidence type="ECO:0000259" key="1">
    <source>
        <dbReference type="PROSITE" id="PS51352"/>
    </source>
</evidence>
<dbReference type="EMBL" id="JH921428">
    <property type="protein sequence ID" value="EKD21488.1"/>
    <property type="molecule type" value="Genomic_DNA"/>
</dbReference>
<evidence type="ECO:0000313" key="2">
    <source>
        <dbReference type="EMBL" id="EKD21488.1"/>
    </source>
</evidence>
<proteinExistence type="predicted"/>
<dbReference type="InParanoid" id="K1XLQ1"/>
<reference evidence="2 3" key="1">
    <citation type="journal article" date="2012" name="BMC Genomics">
        <title>Sequencing the genome of Marssonina brunnea reveals fungus-poplar co-evolution.</title>
        <authorList>
            <person name="Zhu S."/>
            <person name="Cao Y.-Z."/>
            <person name="Jiang C."/>
            <person name="Tan B.-Y."/>
            <person name="Wang Z."/>
            <person name="Feng S."/>
            <person name="Zhang L."/>
            <person name="Su X.-H."/>
            <person name="Brejova B."/>
            <person name="Vinar T."/>
            <person name="Xu M."/>
            <person name="Wang M.-X."/>
            <person name="Zhang S.-G."/>
            <person name="Huang M.-R."/>
            <person name="Wu R."/>
            <person name="Zhou Y."/>
        </authorList>
    </citation>
    <scope>NUCLEOTIDE SEQUENCE [LARGE SCALE GENOMIC DNA]</scope>
    <source>
        <strain evidence="2 3">MB_m1</strain>
    </source>
</reference>
<dbReference type="HOGENOM" id="CLU_098391_1_0_1"/>
<dbReference type="Pfam" id="PF00085">
    <property type="entry name" value="Thioredoxin"/>
    <property type="match status" value="1"/>
</dbReference>
<evidence type="ECO:0000313" key="3">
    <source>
        <dbReference type="Proteomes" id="UP000006753"/>
    </source>
</evidence>
<feature type="domain" description="Thioredoxin" evidence="1">
    <location>
        <begin position="20"/>
        <end position="163"/>
    </location>
</feature>
<dbReference type="eggNOG" id="ENOG502S5WK">
    <property type="taxonomic scope" value="Eukaryota"/>
</dbReference>
<dbReference type="OMA" id="SRQEAQF"/>
<name>K1XLQ1_MARBU</name>
<dbReference type="Gene3D" id="3.40.30.10">
    <property type="entry name" value="Glutaredoxin"/>
    <property type="match status" value="1"/>
</dbReference>
<dbReference type="AlphaFoldDB" id="K1XLQ1"/>
<dbReference type="SUPFAM" id="SSF52833">
    <property type="entry name" value="Thioredoxin-like"/>
    <property type="match status" value="1"/>
</dbReference>
<dbReference type="CDD" id="cd02947">
    <property type="entry name" value="TRX_family"/>
    <property type="match status" value="1"/>
</dbReference>
<keyword evidence="3" id="KW-1185">Reference proteome</keyword>
<dbReference type="InterPro" id="IPR036249">
    <property type="entry name" value="Thioredoxin-like_sf"/>
</dbReference>
<dbReference type="InterPro" id="IPR013766">
    <property type="entry name" value="Thioredoxin_domain"/>
</dbReference>
<dbReference type="KEGG" id="mbe:MBM_00601"/>